<proteinExistence type="predicted"/>
<organism evidence="1 2">
    <name type="scientific">Mikania micrantha</name>
    <name type="common">bitter vine</name>
    <dbReference type="NCBI Taxonomy" id="192012"/>
    <lineage>
        <taxon>Eukaryota</taxon>
        <taxon>Viridiplantae</taxon>
        <taxon>Streptophyta</taxon>
        <taxon>Embryophyta</taxon>
        <taxon>Tracheophyta</taxon>
        <taxon>Spermatophyta</taxon>
        <taxon>Magnoliopsida</taxon>
        <taxon>eudicotyledons</taxon>
        <taxon>Gunneridae</taxon>
        <taxon>Pentapetalae</taxon>
        <taxon>asterids</taxon>
        <taxon>campanulids</taxon>
        <taxon>Asterales</taxon>
        <taxon>Asteraceae</taxon>
        <taxon>Asteroideae</taxon>
        <taxon>Heliantheae alliance</taxon>
        <taxon>Eupatorieae</taxon>
        <taxon>Mikania</taxon>
    </lineage>
</organism>
<sequence length="129" mass="14061">MRWMTERMAASAGMDVPVFPGLGHHQDPGAIVSSRHDSTTEFACRSPVVECLMFPGSLYMASVLAFTFAARDDDFDVEVDFGEHVDFDFLRLCFLGIEGRSTGGRSLSVSSVGRLPIASPKSTRVQAQN</sequence>
<protein>
    <submittedName>
        <fullName evidence="1">Uncharacterized protein</fullName>
    </submittedName>
</protein>
<evidence type="ECO:0000313" key="1">
    <source>
        <dbReference type="EMBL" id="KAD7117948.1"/>
    </source>
</evidence>
<accession>A0A5N6PYS9</accession>
<comment type="caution">
    <text evidence="1">The sequence shown here is derived from an EMBL/GenBank/DDBJ whole genome shotgun (WGS) entry which is preliminary data.</text>
</comment>
<evidence type="ECO:0000313" key="2">
    <source>
        <dbReference type="Proteomes" id="UP000326396"/>
    </source>
</evidence>
<dbReference type="AlphaFoldDB" id="A0A5N6PYS9"/>
<dbReference type="Proteomes" id="UP000326396">
    <property type="component" value="Linkage Group LG10"/>
</dbReference>
<gene>
    <name evidence="1" type="ORF">E3N88_05216</name>
</gene>
<reference evidence="1 2" key="1">
    <citation type="submission" date="2019-05" db="EMBL/GenBank/DDBJ databases">
        <title>Mikania micrantha, genome provides insights into the molecular mechanism of rapid growth.</title>
        <authorList>
            <person name="Liu B."/>
        </authorList>
    </citation>
    <scope>NUCLEOTIDE SEQUENCE [LARGE SCALE GENOMIC DNA]</scope>
    <source>
        <strain evidence="1">NLD-2019</strain>
        <tissue evidence="1">Leaf</tissue>
    </source>
</reference>
<keyword evidence="2" id="KW-1185">Reference proteome</keyword>
<dbReference type="EMBL" id="SZYD01000002">
    <property type="protein sequence ID" value="KAD7117948.1"/>
    <property type="molecule type" value="Genomic_DNA"/>
</dbReference>
<name>A0A5N6PYS9_9ASTR</name>